<feature type="transmembrane region" description="Helical" evidence="1">
    <location>
        <begin position="161"/>
        <end position="181"/>
    </location>
</feature>
<keyword evidence="3" id="KW-1185">Reference proteome</keyword>
<dbReference type="KEGG" id="adin:H7849_12270"/>
<keyword evidence="1" id="KW-0472">Membrane</keyword>
<evidence type="ECO:0000313" key="2">
    <source>
        <dbReference type="EMBL" id="QNI34597.1"/>
    </source>
</evidence>
<accession>A0A7G8BPX7</accession>
<sequence>MHDPLWMKAFLAVHIAAGSSAFVLAPLALITAKGGNAHRRWGKIYFWAMAVVAVTAIVMSIYRPILFLALVAIFSFYSAFVGYRVLGQKAAYKGEKTAKALDWFAAGFTFMASAMLASLGAFKPGLVQNLGIPAMVFGGIGMWIAGTTAWAFTHRPKEKMFWWYAHLSGMLGSYIAAWTAFSVVTIGPLLHHAWWIWVVPTGIGVPAIVMTRAYYHRKFAPRPKNNLQATA</sequence>
<organism evidence="2 3">
    <name type="scientific">Alloacidobacterium dinghuense</name>
    <dbReference type="NCBI Taxonomy" id="2763107"/>
    <lineage>
        <taxon>Bacteria</taxon>
        <taxon>Pseudomonadati</taxon>
        <taxon>Acidobacteriota</taxon>
        <taxon>Terriglobia</taxon>
        <taxon>Terriglobales</taxon>
        <taxon>Acidobacteriaceae</taxon>
        <taxon>Alloacidobacterium</taxon>
    </lineage>
</organism>
<gene>
    <name evidence="2" type="ORF">H7849_12270</name>
</gene>
<feature type="transmembrane region" description="Helical" evidence="1">
    <location>
        <begin position="68"/>
        <end position="86"/>
    </location>
</feature>
<feature type="transmembrane region" description="Helical" evidence="1">
    <location>
        <begin position="98"/>
        <end position="122"/>
    </location>
</feature>
<feature type="transmembrane region" description="Helical" evidence="1">
    <location>
        <begin position="6"/>
        <end position="32"/>
    </location>
</feature>
<dbReference type="RefSeq" id="WP_186746887.1">
    <property type="nucleotide sequence ID" value="NZ_CP060394.1"/>
</dbReference>
<feature type="transmembrane region" description="Helical" evidence="1">
    <location>
        <begin position="193"/>
        <end position="215"/>
    </location>
</feature>
<keyword evidence="1" id="KW-1133">Transmembrane helix</keyword>
<dbReference type="EMBL" id="CP060394">
    <property type="protein sequence ID" value="QNI34597.1"/>
    <property type="molecule type" value="Genomic_DNA"/>
</dbReference>
<dbReference type="AlphaFoldDB" id="A0A7G8BPX7"/>
<evidence type="ECO:0000313" key="3">
    <source>
        <dbReference type="Proteomes" id="UP000515312"/>
    </source>
</evidence>
<dbReference type="Proteomes" id="UP000515312">
    <property type="component" value="Chromosome"/>
</dbReference>
<keyword evidence="1" id="KW-0812">Transmembrane</keyword>
<protein>
    <recommendedName>
        <fullName evidence="4">DUF2306 domain-containing protein</fullName>
    </recommendedName>
</protein>
<proteinExistence type="predicted"/>
<evidence type="ECO:0000256" key="1">
    <source>
        <dbReference type="SAM" id="Phobius"/>
    </source>
</evidence>
<evidence type="ECO:0008006" key="4">
    <source>
        <dbReference type="Google" id="ProtNLM"/>
    </source>
</evidence>
<feature type="transmembrane region" description="Helical" evidence="1">
    <location>
        <begin position="44"/>
        <end position="62"/>
    </location>
</feature>
<reference evidence="2 3" key="1">
    <citation type="submission" date="2020-08" db="EMBL/GenBank/DDBJ databases">
        <title>Edaphobacter telluris sp. nov. and Acidobacterium dinghuensis sp. nov., two acidobacteria isolated from forest soil.</title>
        <authorList>
            <person name="Fu J."/>
            <person name="Qiu L."/>
        </authorList>
    </citation>
    <scope>NUCLEOTIDE SEQUENCE [LARGE SCALE GENOMIC DNA]</scope>
    <source>
        <strain evidence="2">4Y35</strain>
    </source>
</reference>
<feature type="transmembrane region" description="Helical" evidence="1">
    <location>
        <begin position="134"/>
        <end position="152"/>
    </location>
</feature>
<name>A0A7G8BPX7_9BACT</name>